<accession>A0AA39Y227</accession>
<protein>
    <recommendedName>
        <fullName evidence="5">Metallo-beta-lactamase domain-containing protein</fullName>
    </recommendedName>
</protein>
<evidence type="ECO:0000313" key="7">
    <source>
        <dbReference type="Proteomes" id="UP001174936"/>
    </source>
</evidence>
<dbReference type="PANTHER" id="PTHR42978:SF5">
    <property type="entry name" value="METALLO-BETA-LACTAMASE DOMAIN-CONTAINING PROTEIN"/>
    <property type="match status" value="1"/>
</dbReference>
<keyword evidence="4" id="KW-0862">Zinc</keyword>
<evidence type="ECO:0000256" key="1">
    <source>
        <dbReference type="ARBA" id="ARBA00007749"/>
    </source>
</evidence>
<organism evidence="6 7">
    <name type="scientific">Cercophora newfieldiana</name>
    <dbReference type="NCBI Taxonomy" id="92897"/>
    <lineage>
        <taxon>Eukaryota</taxon>
        <taxon>Fungi</taxon>
        <taxon>Dikarya</taxon>
        <taxon>Ascomycota</taxon>
        <taxon>Pezizomycotina</taxon>
        <taxon>Sordariomycetes</taxon>
        <taxon>Sordariomycetidae</taxon>
        <taxon>Sordariales</taxon>
        <taxon>Lasiosphaeriaceae</taxon>
        <taxon>Cercophora</taxon>
    </lineage>
</organism>
<dbReference type="InterPro" id="IPR001279">
    <property type="entry name" value="Metallo-B-lactamas"/>
</dbReference>
<dbReference type="PANTHER" id="PTHR42978">
    <property type="entry name" value="QUORUM-QUENCHING LACTONASE YTNP-RELATED-RELATED"/>
    <property type="match status" value="1"/>
</dbReference>
<comment type="caution">
    <text evidence="6">The sequence shown here is derived from an EMBL/GenBank/DDBJ whole genome shotgun (WGS) entry which is preliminary data.</text>
</comment>
<dbReference type="SUPFAM" id="SSF56281">
    <property type="entry name" value="Metallo-hydrolase/oxidoreductase"/>
    <property type="match status" value="1"/>
</dbReference>
<reference evidence="6" key="1">
    <citation type="submission" date="2023-06" db="EMBL/GenBank/DDBJ databases">
        <title>Genome-scale phylogeny and comparative genomics of the fungal order Sordariales.</title>
        <authorList>
            <consortium name="Lawrence Berkeley National Laboratory"/>
            <person name="Hensen N."/>
            <person name="Bonometti L."/>
            <person name="Westerberg I."/>
            <person name="Brannstrom I.O."/>
            <person name="Guillou S."/>
            <person name="Cros-Aarteil S."/>
            <person name="Calhoun S."/>
            <person name="Haridas S."/>
            <person name="Kuo A."/>
            <person name="Mondo S."/>
            <person name="Pangilinan J."/>
            <person name="Riley R."/>
            <person name="Labutti K."/>
            <person name="Andreopoulos B."/>
            <person name="Lipzen A."/>
            <person name="Chen C."/>
            <person name="Yanf M."/>
            <person name="Daum C."/>
            <person name="Ng V."/>
            <person name="Clum A."/>
            <person name="Steindorff A."/>
            <person name="Ohm R."/>
            <person name="Martin F."/>
            <person name="Silar P."/>
            <person name="Natvig D."/>
            <person name="Lalanne C."/>
            <person name="Gautier V."/>
            <person name="Ament-Velasquez S.L."/>
            <person name="Kruys A."/>
            <person name="Hutchinson M.I."/>
            <person name="Powell A.J."/>
            <person name="Barry K."/>
            <person name="Miller A.N."/>
            <person name="Grigoriev I.V."/>
            <person name="Debuchy R."/>
            <person name="Gladieux P."/>
            <person name="Thoren M.H."/>
            <person name="Johannesson H."/>
        </authorList>
    </citation>
    <scope>NUCLEOTIDE SEQUENCE</scope>
    <source>
        <strain evidence="6">SMH2532-1</strain>
    </source>
</reference>
<keyword evidence="2" id="KW-0479">Metal-binding</keyword>
<name>A0AA39Y227_9PEZI</name>
<evidence type="ECO:0000256" key="2">
    <source>
        <dbReference type="ARBA" id="ARBA00022723"/>
    </source>
</evidence>
<dbReference type="EMBL" id="JAULSV010000005">
    <property type="protein sequence ID" value="KAK0644579.1"/>
    <property type="molecule type" value="Genomic_DNA"/>
</dbReference>
<dbReference type="AlphaFoldDB" id="A0AA39Y227"/>
<dbReference type="InterPro" id="IPR036866">
    <property type="entry name" value="RibonucZ/Hydroxyglut_hydro"/>
</dbReference>
<dbReference type="GO" id="GO:0046872">
    <property type="term" value="F:metal ion binding"/>
    <property type="evidence" value="ECO:0007669"/>
    <property type="project" value="UniProtKB-KW"/>
</dbReference>
<dbReference type="InterPro" id="IPR051013">
    <property type="entry name" value="MBL_superfamily_lactonases"/>
</dbReference>
<dbReference type="Proteomes" id="UP001174936">
    <property type="component" value="Unassembled WGS sequence"/>
</dbReference>
<keyword evidence="7" id="KW-1185">Reference proteome</keyword>
<keyword evidence="3" id="KW-0378">Hydrolase</keyword>
<dbReference type="CDD" id="cd07730">
    <property type="entry name" value="metallo-hydrolase-like_MBL-fold"/>
    <property type="match status" value="1"/>
</dbReference>
<comment type="similarity">
    <text evidence="1">Belongs to the metallo-beta-lactamase superfamily.</text>
</comment>
<evidence type="ECO:0000256" key="3">
    <source>
        <dbReference type="ARBA" id="ARBA00022801"/>
    </source>
</evidence>
<proteinExistence type="inferred from homology"/>
<sequence length="371" mass="40661">MHHQDSNYDSLRLDTGFEVPPGAVAKVSIIDSTLRIYGLPPTDLVGPKIPGFDAFPLVPAWSFLVESSTGEKAIFDLAVPPNYNESFSPALLERVLGFGWDIHVEKHVADILRENGEDLESIGSVIWSHSHWDHIGDPTTFPHTTNLVVGPGFSKAVLPGYPINPESLVSEAYFENRTLIEVDFDKTPLRIGQFPALDFFNDGSFYLLSTPGHDTGHISALARTTTNPDTYILMGGDIAHHGAELRPSSDLPIPSNLTGLYPCPSSLEECPGPEDFAKLTASLGRNPAGPALEPAIFVNYTEAVGSIQKAQGLDARDDVWVVWAHDADIAGRVNFYPKRVNDWKAKGWKKQGEWLFLGDLARGAAKFECER</sequence>
<dbReference type="GO" id="GO:0016787">
    <property type="term" value="F:hydrolase activity"/>
    <property type="evidence" value="ECO:0007669"/>
    <property type="project" value="UniProtKB-KW"/>
</dbReference>
<evidence type="ECO:0000313" key="6">
    <source>
        <dbReference type="EMBL" id="KAK0644579.1"/>
    </source>
</evidence>
<feature type="domain" description="Metallo-beta-lactamase" evidence="5">
    <location>
        <begin position="59"/>
        <end position="292"/>
    </location>
</feature>
<evidence type="ECO:0000256" key="4">
    <source>
        <dbReference type="ARBA" id="ARBA00022833"/>
    </source>
</evidence>
<dbReference type="Gene3D" id="3.60.15.10">
    <property type="entry name" value="Ribonuclease Z/Hydroxyacylglutathione hydrolase-like"/>
    <property type="match status" value="1"/>
</dbReference>
<dbReference type="Pfam" id="PF00753">
    <property type="entry name" value="Lactamase_B"/>
    <property type="match status" value="1"/>
</dbReference>
<evidence type="ECO:0000259" key="5">
    <source>
        <dbReference type="SMART" id="SM00849"/>
    </source>
</evidence>
<gene>
    <name evidence="6" type="ORF">B0T16DRAFT_333277</name>
</gene>
<dbReference type="SMART" id="SM00849">
    <property type="entry name" value="Lactamase_B"/>
    <property type="match status" value="1"/>
</dbReference>